<dbReference type="GO" id="GO:0046872">
    <property type="term" value="F:metal ion binding"/>
    <property type="evidence" value="ECO:0007669"/>
    <property type="project" value="UniProtKB-KW"/>
</dbReference>
<comment type="similarity">
    <text evidence="3">Belongs to the complex I 51 kDa subunit family.</text>
</comment>
<dbReference type="Gene3D" id="6.10.250.1450">
    <property type="match status" value="1"/>
</dbReference>
<dbReference type="InterPro" id="IPR011538">
    <property type="entry name" value="Nuo51_FMN-bd"/>
</dbReference>
<dbReference type="RefSeq" id="WP_126952240.1">
    <property type="nucleotide sequence ID" value="NZ_RZHC01000012.1"/>
</dbReference>
<dbReference type="InterPro" id="IPR001949">
    <property type="entry name" value="NADH-UbQ_OxRdtase_51kDa_CS"/>
</dbReference>
<keyword evidence="13" id="KW-1185">Reference proteome</keyword>
<keyword evidence="5" id="KW-0004">4Fe-4S</keyword>
<evidence type="ECO:0000256" key="7">
    <source>
        <dbReference type="ARBA" id="ARBA00023004"/>
    </source>
</evidence>
<dbReference type="OrthoDB" id="9805533at2"/>
<dbReference type="Proteomes" id="UP000286912">
    <property type="component" value="Unassembled WGS sequence"/>
</dbReference>
<reference evidence="12 13" key="1">
    <citation type="submission" date="2018-12" db="EMBL/GenBank/DDBJ databases">
        <title>three novel Halomonas strain isolated from plants.</title>
        <authorList>
            <person name="Sun C."/>
        </authorList>
    </citation>
    <scope>NUCLEOTIDE SEQUENCE [LARGE SCALE GENOMIC DNA]</scope>
    <source>
        <strain evidence="12 13">RC</strain>
    </source>
</reference>
<evidence type="ECO:0000313" key="13">
    <source>
        <dbReference type="Proteomes" id="UP000286912"/>
    </source>
</evidence>
<proteinExistence type="inferred from homology"/>
<dbReference type="SMART" id="SM00928">
    <property type="entry name" value="NADH_4Fe-4S"/>
    <property type="match status" value="1"/>
</dbReference>
<dbReference type="SUPFAM" id="SSF52833">
    <property type="entry name" value="Thioredoxin-like"/>
    <property type="match status" value="1"/>
</dbReference>
<dbReference type="CDD" id="cd03063">
    <property type="entry name" value="TRX_Fd_FDH_beta"/>
    <property type="match status" value="1"/>
</dbReference>
<dbReference type="SUPFAM" id="SSF142984">
    <property type="entry name" value="Nqo1 middle domain-like"/>
    <property type="match status" value="1"/>
</dbReference>
<evidence type="ECO:0000256" key="8">
    <source>
        <dbReference type="ARBA" id="ARBA00023014"/>
    </source>
</evidence>
<dbReference type="PANTHER" id="PTHR43578">
    <property type="entry name" value="NADH-QUINONE OXIDOREDUCTASE SUBUNIT F"/>
    <property type="match status" value="1"/>
</dbReference>
<evidence type="ECO:0000256" key="2">
    <source>
        <dbReference type="ARBA" id="ARBA00001966"/>
    </source>
</evidence>
<dbReference type="AlphaFoldDB" id="A0A3S0WP89"/>
<dbReference type="Gene3D" id="3.40.50.11540">
    <property type="entry name" value="NADH-ubiquinone oxidoreductase 51kDa subunit"/>
    <property type="match status" value="1"/>
</dbReference>
<dbReference type="FunFam" id="3.40.50.11540:FF:000001">
    <property type="entry name" value="NADH dehydrogenase [ubiquinone] flavoprotein 1, mitochondrial"/>
    <property type="match status" value="1"/>
</dbReference>
<dbReference type="PROSITE" id="PS00644">
    <property type="entry name" value="COMPLEX1_51K_1"/>
    <property type="match status" value="1"/>
</dbReference>
<name>A0A3S0WP89_9GAMM</name>
<dbReference type="EMBL" id="RZHD01000004">
    <property type="protein sequence ID" value="RUR47669.1"/>
    <property type="molecule type" value="Genomic_DNA"/>
</dbReference>
<organism evidence="12 13">
    <name type="scientific">Vreelandella populi</name>
    <dbReference type="NCBI Taxonomy" id="2498858"/>
    <lineage>
        <taxon>Bacteria</taxon>
        <taxon>Pseudomonadati</taxon>
        <taxon>Pseudomonadota</taxon>
        <taxon>Gammaproteobacteria</taxon>
        <taxon>Oceanospirillales</taxon>
        <taxon>Halomonadaceae</taxon>
        <taxon>Vreelandella</taxon>
    </lineage>
</organism>
<keyword evidence="6" id="KW-0479">Metal-binding</keyword>
<keyword evidence="8" id="KW-0411">Iron-sulfur</keyword>
<evidence type="ECO:0000256" key="3">
    <source>
        <dbReference type="ARBA" id="ARBA00007523"/>
    </source>
</evidence>
<accession>A0A3S0WP89</accession>
<evidence type="ECO:0000256" key="5">
    <source>
        <dbReference type="ARBA" id="ARBA00022485"/>
    </source>
</evidence>
<dbReference type="Pfam" id="PF10589">
    <property type="entry name" value="NADH_4Fe-4S"/>
    <property type="match status" value="1"/>
</dbReference>
<evidence type="ECO:0000256" key="10">
    <source>
        <dbReference type="ARBA" id="ARBA00032787"/>
    </source>
</evidence>
<dbReference type="GO" id="GO:0010181">
    <property type="term" value="F:FMN binding"/>
    <property type="evidence" value="ECO:0007669"/>
    <property type="project" value="InterPro"/>
</dbReference>
<dbReference type="Gene3D" id="1.20.1440.230">
    <property type="entry name" value="NADH-ubiquinone oxidoreductase 51kDa subunit, iron-sulphur binding domain"/>
    <property type="match status" value="1"/>
</dbReference>
<feature type="domain" description="NADH-ubiquinone oxidoreductase 51kDa subunit iron-sulphur binding" evidence="11">
    <location>
        <begin position="427"/>
        <end position="472"/>
    </location>
</feature>
<dbReference type="PROSITE" id="PS00645">
    <property type="entry name" value="COMPLEX1_51K_2"/>
    <property type="match status" value="1"/>
</dbReference>
<dbReference type="PANTHER" id="PTHR43578:SF3">
    <property type="entry name" value="NADH-QUINONE OXIDOREDUCTASE SUBUNIT F"/>
    <property type="match status" value="1"/>
</dbReference>
<evidence type="ECO:0000313" key="12">
    <source>
        <dbReference type="EMBL" id="RUR47669.1"/>
    </source>
</evidence>
<dbReference type="SUPFAM" id="SSF142019">
    <property type="entry name" value="Nqo1 FMN-binding domain-like"/>
    <property type="match status" value="1"/>
</dbReference>
<dbReference type="InterPro" id="IPR036249">
    <property type="entry name" value="Thioredoxin-like_sf"/>
</dbReference>
<dbReference type="SUPFAM" id="SSF140490">
    <property type="entry name" value="Nqo1C-terminal domain-like"/>
    <property type="match status" value="1"/>
</dbReference>
<evidence type="ECO:0000259" key="11">
    <source>
        <dbReference type="SMART" id="SM00928"/>
    </source>
</evidence>
<evidence type="ECO:0000256" key="9">
    <source>
        <dbReference type="ARBA" id="ARBA00031578"/>
    </source>
</evidence>
<evidence type="ECO:0000256" key="1">
    <source>
        <dbReference type="ARBA" id="ARBA00001917"/>
    </source>
</evidence>
<comment type="caution">
    <text evidence="12">The sequence shown here is derived from an EMBL/GenBank/DDBJ whole genome shotgun (WGS) entry which is preliminary data.</text>
</comment>
<comment type="cofactor">
    <cofactor evidence="2">
        <name>[4Fe-4S] cluster</name>
        <dbReference type="ChEBI" id="CHEBI:49883"/>
    </cofactor>
</comment>
<dbReference type="InterPro" id="IPR019575">
    <property type="entry name" value="Nuop51_4Fe4S-bd"/>
</dbReference>
<evidence type="ECO:0000256" key="6">
    <source>
        <dbReference type="ARBA" id="ARBA00022723"/>
    </source>
</evidence>
<dbReference type="GO" id="GO:0051539">
    <property type="term" value="F:4 iron, 4 sulfur cluster binding"/>
    <property type="evidence" value="ECO:0007669"/>
    <property type="project" value="UniProtKB-KW"/>
</dbReference>
<protein>
    <recommendedName>
        <fullName evidence="4">NADH-quinone oxidoreductase subunit F</fullName>
    </recommendedName>
    <alternativeName>
        <fullName evidence="9">NADH dehydrogenase I subunit F</fullName>
    </alternativeName>
    <alternativeName>
        <fullName evidence="10">NDH-1 subunit F</fullName>
    </alternativeName>
</protein>
<evidence type="ECO:0000256" key="4">
    <source>
        <dbReference type="ARBA" id="ARBA00019901"/>
    </source>
</evidence>
<dbReference type="GO" id="GO:0008137">
    <property type="term" value="F:NADH dehydrogenase (ubiquinone) activity"/>
    <property type="evidence" value="ECO:0007669"/>
    <property type="project" value="InterPro"/>
</dbReference>
<dbReference type="InterPro" id="IPR037225">
    <property type="entry name" value="Nuo51_FMN-bd_sf"/>
</dbReference>
<comment type="cofactor">
    <cofactor evidence="1">
        <name>FMN</name>
        <dbReference type="ChEBI" id="CHEBI:58210"/>
    </cofactor>
</comment>
<keyword evidence="7" id="KW-0408">Iron</keyword>
<gene>
    <name evidence="12" type="ORF">ELY37_05260</name>
</gene>
<dbReference type="Pfam" id="PF01512">
    <property type="entry name" value="Complex1_51K"/>
    <property type="match status" value="1"/>
</dbReference>
<dbReference type="Gene3D" id="3.10.20.600">
    <property type="match status" value="1"/>
</dbReference>
<sequence length="518" mass="55367">MSIRVFVPRDTTALALGADAVANRLAREAAARGHSITLVRNGSRGLAWLEPLVEVETPIGRFAYGPVAPNDVTTLLASGLLEGSVAHPLALGLTEEIGYLARQQRLTFARIGITDPLSIEDYRAHTGFYGLEAALQREPQDIVEEVKASGLRGRGGAAFPTGIKWQTVLDTPADQKYIVCNADEGDSGTFADRLVMECDPYMLIEGMAIAGLAVKATQGYIYLRSEYPLAKEILDEAIARAEQAGYLGDNLCGSGRAFHLEVRLGAGAYICGEETSLLESLEGKRGLVRFKPPLPAIEGLFGRPTVVNNVLSLAAVPFILAEGAEAYATHGMGRSRGTLALQLAGNVKRGGLVELAFGTTLRTLMEEFGGGTLSGKPLRAVQVGGPLGAYLPESQWDLPLDYEAFAAESAVLGHGGVVMFDESVDMAEQARFSMEFCKVESCGKCTPCRIGSTRGVEVIDRIRANQNREANLALLHDLCETMVDGSLCAMGGMTPFPVQSALKHFPDDFQRAANGDRS</sequence>
<dbReference type="InterPro" id="IPR037207">
    <property type="entry name" value="Nuop51_4Fe4S-bd_sf"/>
</dbReference>